<reference evidence="5 6" key="1">
    <citation type="submission" date="2018-08" db="EMBL/GenBank/DDBJ databases">
        <title>A genome reference for cultivated species of the human gut microbiota.</title>
        <authorList>
            <person name="Zou Y."/>
            <person name="Xue W."/>
            <person name="Luo G."/>
        </authorList>
    </citation>
    <scope>NUCLEOTIDE SEQUENCE [LARGE SCALE GENOMIC DNA]</scope>
    <source>
        <strain evidence="5 6">AM16-54</strain>
    </source>
</reference>
<dbReference type="SUPFAM" id="SSF49464">
    <property type="entry name" value="Carboxypeptidase regulatory domain-like"/>
    <property type="match status" value="1"/>
</dbReference>
<feature type="domain" description="Outer membrane protein beta-barrel" evidence="4">
    <location>
        <begin position="452"/>
        <end position="834"/>
    </location>
</feature>
<dbReference type="SUPFAM" id="SSF56935">
    <property type="entry name" value="Porins"/>
    <property type="match status" value="1"/>
</dbReference>
<dbReference type="Pfam" id="PF13715">
    <property type="entry name" value="CarbopepD_reg_2"/>
    <property type="match status" value="1"/>
</dbReference>
<organism evidence="5 6">
    <name type="scientific">Segatella copri</name>
    <dbReference type="NCBI Taxonomy" id="165179"/>
    <lineage>
        <taxon>Bacteria</taxon>
        <taxon>Pseudomonadati</taxon>
        <taxon>Bacteroidota</taxon>
        <taxon>Bacteroidia</taxon>
        <taxon>Bacteroidales</taxon>
        <taxon>Prevotellaceae</taxon>
        <taxon>Segatella</taxon>
    </lineage>
</organism>
<dbReference type="InterPro" id="IPR041700">
    <property type="entry name" value="OMP_b-brl_3"/>
</dbReference>
<dbReference type="Gene3D" id="2.170.130.10">
    <property type="entry name" value="TonB-dependent receptor, plug domain"/>
    <property type="match status" value="1"/>
</dbReference>
<comment type="caution">
    <text evidence="5">The sequence shown here is derived from an EMBL/GenBank/DDBJ whole genome shotgun (WGS) entry which is preliminary data.</text>
</comment>
<dbReference type="InterPro" id="IPR036942">
    <property type="entry name" value="Beta-barrel_TonB_sf"/>
</dbReference>
<sequence>MKRLRYIMLLAGLMSLSLQTIYAQRITRSFRNTSMSEALTILAKSTKDYRINFMYDELEDFTVTTSIVKRTAPDAIRQIMGFYPMKMTIDGENIFVECTQKTPTKMIGRIVDAHHRPVDFANVALLNVRDSSLINGGVTNENGQFVIPCGARKAIVRVSCVGYHTAVDTYNTGKIGSITLKEATMNLQKVIVKAVRPKTKLTREGFQTQVQGTILSDAGMVADLLKQVPRVRVDKDGNCSVFGKGTPEIYVNGRKLTDKNELQTISSKDVKNVTVITTPGAQYDAQVNSVIRITTVKKQGYGWSGNFQAKYGFAMKNAWQEQANLNYRVGGLDVFGGLMWSDSYFYDKLGLDEYINGNQHQIYQKSVGRIDARNYGPDANLGFNYEFNENHTIGLKYKFGSGNTKYFTVRQNYSIFQDGVHQGDVNYLNDESDSKQTPMHQADFYYNGKIGKWSIDLNASAMWRTKDQIQKATETSSELGDQIVCSDSHTKGKLLAGKLVVSYPLTDQLNIDFGSEYTNSDSHTNNQNEGGVAASNNSRIKEQNIAAFAEAAWSLGDYSLNAGVRYEHVKSDYYAEGVLNPDMSRKYDNVFPNVSLGYDKGKWHSSLSFTAKTYRPSYFRLSGYTRYTSRHSYESGNPNLRPTDAYHLEWDAQYSWLSFSAEYIYNKNASVYMMKPFQGNKDIALSYYENVDKIQNLKFYLEATPVIGLWHLDYTVGLVNQFFDASKYVSDYNANRPSLYLDLENTWVLPHHWKARLEYAYQSRNYSELGVNYAWNSLDASISKSFLNNRLVVRLEAEDLLHGQNESWKYNNSYAHFTRTGIDNTRMFLVNVTYNFNATKSKYKGTGAGNAEKSRL</sequence>
<keyword evidence="5" id="KW-0675">Receptor</keyword>
<evidence type="ECO:0000313" key="5">
    <source>
        <dbReference type="EMBL" id="RHH81020.1"/>
    </source>
</evidence>
<accession>A0A3R6HPZ1</accession>
<protein>
    <submittedName>
        <fullName evidence="5">TonB-dependent receptor</fullName>
    </submittedName>
</protein>
<dbReference type="RefSeq" id="WP_118255222.1">
    <property type="nucleotide sequence ID" value="NZ_DAWERD010000025.1"/>
</dbReference>
<dbReference type="AlphaFoldDB" id="A0A3R6HPZ1"/>
<dbReference type="Proteomes" id="UP000284548">
    <property type="component" value="Unassembled WGS sequence"/>
</dbReference>
<dbReference type="GO" id="GO:0009279">
    <property type="term" value="C:cell outer membrane"/>
    <property type="evidence" value="ECO:0007669"/>
    <property type="project" value="UniProtKB-SubCell"/>
</dbReference>
<gene>
    <name evidence="5" type="ORF">DW192_10880</name>
</gene>
<dbReference type="EMBL" id="QRKB01000028">
    <property type="protein sequence ID" value="RHH81020.1"/>
    <property type="molecule type" value="Genomic_DNA"/>
</dbReference>
<dbReference type="Pfam" id="PF14905">
    <property type="entry name" value="OMP_b-brl_3"/>
    <property type="match status" value="1"/>
</dbReference>
<evidence type="ECO:0000313" key="6">
    <source>
        <dbReference type="Proteomes" id="UP000284548"/>
    </source>
</evidence>
<name>A0A3R6HPZ1_9BACT</name>
<keyword evidence="2" id="KW-0472">Membrane</keyword>
<dbReference type="InterPro" id="IPR008969">
    <property type="entry name" value="CarboxyPept-like_regulatory"/>
</dbReference>
<dbReference type="Gene3D" id="2.40.170.20">
    <property type="entry name" value="TonB-dependent receptor, beta-barrel domain"/>
    <property type="match status" value="1"/>
</dbReference>
<dbReference type="InterPro" id="IPR037066">
    <property type="entry name" value="Plug_dom_sf"/>
</dbReference>
<evidence type="ECO:0000259" key="4">
    <source>
        <dbReference type="Pfam" id="PF14905"/>
    </source>
</evidence>
<evidence type="ECO:0000256" key="3">
    <source>
        <dbReference type="ARBA" id="ARBA00023237"/>
    </source>
</evidence>
<evidence type="ECO:0000256" key="1">
    <source>
        <dbReference type="ARBA" id="ARBA00004442"/>
    </source>
</evidence>
<proteinExistence type="predicted"/>
<comment type="subcellular location">
    <subcellularLocation>
        <location evidence="1">Cell outer membrane</location>
    </subcellularLocation>
</comment>
<evidence type="ECO:0000256" key="2">
    <source>
        <dbReference type="ARBA" id="ARBA00023136"/>
    </source>
</evidence>
<keyword evidence="3" id="KW-0998">Cell outer membrane</keyword>